<reference evidence="2" key="1">
    <citation type="submission" date="2016-11" db="EMBL/GenBank/DDBJ databases">
        <authorList>
            <person name="Varghese N."/>
            <person name="Submissions S."/>
        </authorList>
    </citation>
    <scope>NUCLEOTIDE SEQUENCE [LARGE SCALE GENOMIC DNA]</scope>
    <source>
        <strain evidence="2">DSM 27989</strain>
    </source>
</reference>
<dbReference type="EMBL" id="FRBH01000012">
    <property type="protein sequence ID" value="SHL59933.1"/>
    <property type="molecule type" value="Genomic_DNA"/>
</dbReference>
<sequence>MKTLKGCLISLFIFFIFCFSITYCIKYFTIKSFENKYDEVNKSWIHLLTNINDKNAYLYKKSLLNDSINFYVERNNIYKETTQNNIKIQENEFYIDKYSHDTDSINSLLNSLVKDYNNKAKNYNFSRQSFPNFLFLKGSIYNFTFKYYYINYGEINENPLIREERVNNFIETGVLNE</sequence>
<evidence type="ECO:0000313" key="2">
    <source>
        <dbReference type="Proteomes" id="UP000184120"/>
    </source>
</evidence>
<gene>
    <name evidence="1" type="ORF">SAMN05443634_11219</name>
</gene>
<dbReference type="AlphaFoldDB" id="A0A1M7BYF2"/>
<proteinExistence type="predicted"/>
<evidence type="ECO:0000313" key="1">
    <source>
        <dbReference type="EMBL" id="SHL59933.1"/>
    </source>
</evidence>
<protein>
    <recommendedName>
        <fullName evidence="3">LemA protein</fullName>
    </recommendedName>
</protein>
<dbReference type="Proteomes" id="UP000184120">
    <property type="component" value="Unassembled WGS sequence"/>
</dbReference>
<dbReference type="RefSeq" id="WP_072933724.1">
    <property type="nucleotide sequence ID" value="NZ_FRBH01000012.1"/>
</dbReference>
<evidence type="ECO:0008006" key="3">
    <source>
        <dbReference type="Google" id="ProtNLM"/>
    </source>
</evidence>
<name>A0A1M7BYF2_9FLAO</name>
<accession>A0A1M7BYF2</accession>
<organism evidence="1 2">
    <name type="scientific">Chishuiella changwenlii</name>
    <dbReference type="NCBI Taxonomy" id="1434701"/>
    <lineage>
        <taxon>Bacteria</taxon>
        <taxon>Pseudomonadati</taxon>
        <taxon>Bacteroidota</taxon>
        <taxon>Flavobacteriia</taxon>
        <taxon>Flavobacteriales</taxon>
        <taxon>Weeksellaceae</taxon>
        <taxon>Chishuiella</taxon>
    </lineage>
</organism>